<keyword evidence="7" id="KW-0732">Signal</keyword>
<feature type="chain" id="PRO_5034694845" description="Beta-xylosidase" evidence="7">
    <location>
        <begin position="20"/>
        <end position="592"/>
    </location>
</feature>
<dbReference type="Gene3D" id="2.115.10.20">
    <property type="entry name" value="Glycosyl hydrolase domain, family 43"/>
    <property type="match status" value="2"/>
</dbReference>
<dbReference type="PANTHER" id="PTHR43772">
    <property type="entry name" value="ENDO-1,4-BETA-XYLANASE"/>
    <property type="match status" value="1"/>
</dbReference>
<dbReference type="Pfam" id="PF04616">
    <property type="entry name" value="Glyco_hydro_43"/>
    <property type="match status" value="2"/>
</dbReference>
<dbReference type="PANTHER" id="PTHR43772:SF2">
    <property type="entry name" value="PUTATIVE (AFU_ORTHOLOGUE AFUA_2G04480)-RELATED"/>
    <property type="match status" value="1"/>
</dbReference>
<evidence type="ECO:0008006" key="10">
    <source>
        <dbReference type="Google" id="ProtNLM"/>
    </source>
</evidence>
<evidence type="ECO:0000256" key="5">
    <source>
        <dbReference type="PIRSR" id="PIRSR606710-2"/>
    </source>
</evidence>
<evidence type="ECO:0000256" key="4">
    <source>
        <dbReference type="ARBA" id="ARBA00023295"/>
    </source>
</evidence>
<dbReference type="SUPFAM" id="SSF75005">
    <property type="entry name" value="Arabinanase/levansucrase/invertase"/>
    <property type="match status" value="1"/>
</dbReference>
<gene>
    <name evidence="8" type="ORF">FZEAL_5368</name>
</gene>
<reference evidence="8" key="2">
    <citation type="submission" date="2020-05" db="EMBL/GenBank/DDBJ databases">
        <authorList>
            <person name="Kim H.-S."/>
            <person name="Proctor R.H."/>
            <person name="Brown D.W."/>
        </authorList>
    </citation>
    <scope>NUCLEOTIDE SEQUENCE</scope>
    <source>
        <strain evidence="8">NRRL 22465</strain>
    </source>
</reference>
<keyword evidence="2 6" id="KW-0378">Hydrolase</keyword>
<reference evidence="8" key="1">
    <citation type="journal article" date="2020" name="BMC Genomics">
        <title>Correction to: Identification and distribution of gene clusters required for synthesis of sphingolipid metabolism inhibitors in diverse species of the filamentous fungus Fusarium.</title>
        <authorList>
            <person name="Kim H.S."/>
            <person name="Lohmar J.M."/>
            <person name="Busman M."/>
            <person name="Brown D.W."/>
            <person name="Naumann T.A."/>
            <person name="Divon H.H."/>
            <person name="Lysoe E."/>
            <person name="Uhlig S."/>
            <person name="Proctor R.H."/>
        </authorList>
    </citation>
    <scope>NUCLEOTIDE SEQUENCE</scope>
    <source>
        <strain evidence="8">NRRL 22465</strain>
    </source>
</reference>
<keyword evidence="4 6" id="KW-0326">Glycosidase</keyword>
<dbReference type="Proteomes" id="UP000635477">
    <property type="component" value="Unassembled WGS sequence"/>
</dbReference>
<dbReference type="InterPro" id="IPR023296">
    <property type="entry name" value="Glyco_hydro_beta-prop_sf"/>
</dbReference>
<feature type="site" description="Important for catalytic activity, responsible for pKa modulation of the active site Glu and correct orientation of both the proton donor and substrate" evidence="5">
    <location>
        <position position="216"/>
    </location>
</feature>
<accession>A0A8H4UKK3</accession>
<keyword evidence="3" id="KW-0119">Carbohydrate metabolism</keyword>
<protein>
    <recommendedName>
        <fullName evidence="10">Beta-xylosidase</fullName>
    </recommendedName>
</protein>
<evidence type="ECO:0000313" key="9">
    <source>
        <dbReference type="Proteomes" id="UP000635477"/>
    </source>
</evidence>
<evidence type="ECO:0000256" key="7">
    <source>
        <dbReference type="SAM" id="SignalP"/>
    </source>
</evidence>
<dbReference type="InterPro" id="IPR006710">
    <property type="entry name" value="Glyco_hydro_43"/>
</dbReference>
<name>A0A8H4UKK3_9HYPO</name>
<evidence type="ECO:0000256" key="2">
    <source>
        <dbReference type="ARBA" id="ARBA00022801"/>
    </source>
</evidence>
<dbReference type="OrthoDB" id="5211809at2759"/>
<comment type="caution">
    <text evidence="8">The sequence shown here is derived from an EMBL/GenBank/DDBJ whole genome shotgun (WGS) entry which is preliminary data.</text>
</comment>
<evidence type="ECO:0000256" key="1">
    <source>
        <dbReference type="ARBA" id="ARBA00009865"/>
    </source>
</evidence>
<dbReference type="GO" id="GO:0005975">
    <property type="term" value="P:carbohydrate metabolic process"/>
    <property type="evidence" value="ECO:0007669"/>
    <property type="project" value="InterPro"/>
</dbReference>
<dbReference type="GO" id="GO:0004553">
    <property type="term" value="F:hydrolase activity, hydrolyzing O-glycosyl compounds"/>
    <property type="evidence" value="ECO:0007669"/>
    <property type="project" value="InterPro"/>
</dbReference>
<evidence type="ECO:0000256" key="3">
    <source>
        <dbReference type="ARBA" id="ARBA00023277"/>
    </source>
</evidence>
<dbReference type="EMBL" id="JABEYC010000386">
    <property type="protein sequence ID" value="KAF4978207.1"/>
    <property type="molecule type" value="Genomic_DNA"/>
</dbReference>
<organism evidence="8 9">
    <name type="scientific">Fusarium zealandicum</name>
    <dbReference type="NCBI Taxonomy" id="1053134"/>
    <lineage>
        <taxon>Eukaryota</taxon>
        <taxon>Fungi</taxon>
        <taxon>Dikarya</taxon>
        <taxon>Ascomycota</taxon>
        <taxon>Pezizomycotina</taxon>
        <taxon>Sordariomycetes</taxon>
        <taxon>Hypocreomycetidae</taxon>
        <taxon>Hypocreales</taxon>
        <taxon>Nectriaceae</taxon>
        <taxon>Fusarium</taxon>
        <taxon>Fusarium staphyleae species complex</taxon>
    </lineage>
</organism>
<keyword evidence="9" id="KW-1185">Reference proteome</keyword>
<proteinExistence type="inferred from homology"/>
<dbReference type="AlphaFoldDB" id="A0A8H4UKK3"/>
<dbReference type="InterPro" id="IPR052176">
    <property type="entry name" value="Glycosyl_Hydrlase_43_Enz"/>
</dbReference>
<evidence type="ECO:0000313" key="8">
    <source>
        <dbReference type="EMBL" id="KAF4978207.1"/>
    </source>
</evidence>
<comment type="similarity">
    <text evidence="1 6">Belongs to the glycosyl hydrolase 43 family.</text>
</comment>
<sequence length="592" mass="67184">MRLLHILAELALLHQPAQATEDRDMTSDRVPQFYNSASHAAADPYVLYDSRSGQYYAYSTEGADKSSNFAIYSSPDLSTWHKHPGGVLKACYDEQMQPISGGQACWARDWLWAPETYYNEKTGWYFFFFAGRLREDLAKHYFRYSKFEEPSKLGVAVSRSPTGPFREIKSMPIDYHPFDPHYHDVNLIMDEKQILPPQTLSKGKKAPKGTYIPTIDPNIFFDKDGRIYLYTSRNAYRNWNWDDSLGKYIEESNIIVVELERDWWDDPAASTMPEIVASQKDIHAKDAPALPDDISSYNGTGEIGHPPRKDGWKTVILYSADPQEWENFHVNDYKKYNGTRKDRRWSEGSTLLRRSGTYGSPVYLLTYSANNFEASNYGVGFATAKSPFGPFHKSSNNPILSQAPDAKIPIYSTGHGSIVASPPRSRRLKVGAQEVTLQTPEGSELFYVHHARNDTSNDRSIYTTRMTLDDKAIYVGSDDALSMHLTPLDQPLPRNTYPIQMKFSCSGSRKLGLRFNVRVVSKPGAPFDLLEDSNRVVVLPRAKVAESVTADSRRDGSYVFDFGDVEARELAYQRRGVDGKWSTVVKRHISCK</sequence>
<feature type="signal peptide" evidence="7">
    <location>
        <begin position="1"/>
        <end position="19"/>
    </location>
</feature>
<evidence type="ECO:0000256" key="6">
    <source>
        <dbReference type="RuleBase" id="RU361187"/>
    </source>
</evidence>